<comment type="caution">
    <text evidence="1">The sequence shown here is derived from an EMBL/GenBank/DDBJ whole genome shotgun (WGS) entry which is preliminary data.</text>
</comment>
<dbReference type="EMBL" id="BMAV01015356">
    <property type="protein sequence ID" value="GFY64706.1"/>
    <property type="molecule type" value="Genomic_DNA"/>
</dbReference>
<evidence type="ECO:0000313" key="2">
    <source>
        <dbReference type="Proteomes" id="UP000886998"/>
    </source>
</evidence>
<keyword evidence="2" id="KW-1185">Reference proteome</keyword>
<reference evidence="1" key="1">
    <citation type="submission" date="2020-08" db="EMBL/GenBank/DDBJ databases">
        <title>Multicomponent nature underlies the extraordinary mechanical properties of spider dragline silk.</title>
        <authorList>
            <person name="Kono N."/>
            <person name="Nakamura H."/>
            <person name="Mori M."/>
            <person name="Yoshida Y."/>
            <person name="Ohtoshi R."/>
            <person name="Malay A.D."/>
            <person name="Moran D.A.P."/>
            <person name="Tomita M."/>
            <person name="Numata K."/>
            <person name="Arakawa K."/>
        </authorList>
    </citation>
    <scope>NUCLEOTIDE SEQUENCE</scope>
</reference>
<evidence type="ECO:0000313" key="1">
    <source>
        <dbReference type="EMBL" id="GFY64706.1"/>
    </source>
</evidence>
<name>A0A8X6Y264_9ARAC</name>
<dbReference type="OrthoDB" id="6437470at2759"/>
<organism evidence="1 2">
    <name type="scientific">Trichonephila inaurata madagascariensis</name>
    <dbReference type="NCBI Taxonomy" id="2747483"/>
    <lineage>
        <taxon>Eukaryota</taxon>
        <taxon>Metazoa</taxon>
        <taxon>Ecdysozoa</taxon>
        <taxon>Arthropoda</taxon>
        <taxon>Chelicerata</taxon>
        <taxon>Arachnida</taxon>
        <taxon>Araneae</taxon>
        <taxon>Araneomorphae</taxon>
        <taxon>Entelegynae</taxon>
        <taxon>Araneoidea</taxon>
        <taxon>Nephilidae</taxon>
        <taxon>Trichonephila</taxon>
        <taxon>Trichonephila inaurata</taxon>
    </lineage>
</organism>
<dbReference type="AlphaFoldDB" id="A0A8X6Y264"/>
<gene>
    <name evidence="1" type="primary">AVEN_262337_1</name>
    <name evidence="1" type="ORF">TNIN_160421</name>
</gene>
<accession>A0A8X6Y264</accession>
<dbReference type="Proteomes" id="UP000886998">
    <property type="component" value="Unassembled WGS sequence"/>
</dbReference>
<sequence>MFQDEMNPADVLSHGGSPRHLLESRWFEGLESGFLGDAKTWPKNELQCEAKVLDCERRKIKLCNFNVTDKRETWYSIKFSNYHSIIWMTAWVLRFLSNCSTQSRNINLKELFASEIKKAKNTLICSVQREYFS</sequence>
<protein>
    <submittedName>
        <fullName evidence="1">Uncharacterized protein</fullName>
    </submittedName>
</protein>
<proteinExistence type="predicted"/>